<dbReference type="PROSITE" id="PS50975">
    <property type="entry name" value="ATP_GRASP"/>
    <property type="match status" value="1"/>
</dbReference>
<protein>
    <submittedName>
        <fullName evidence="5">Succinyl-CoA ligase [ADP-forming] subunit beta</fullName>
        <ecNumber evidence="5">6.2.1.5</ecNumber>
    </submittedName>
</protein>
<dbReference type="GO" id="GO:0005524">
    <property type="term" value="F:ATP binding"/>
    <property type="evidence" value="ECO:0007669"/>
    <property type="project" value="UniProtKB-UniRule"/>
</dbReference>
<dbReference type="RefSeq" id="WP_008057300.1">
    <property type="nucleotide sequence ID" value="NZ_FO818640.1"/>
</dbReference>
<dbReference type="SUPFAM" id="SSF56059">
    <property type="entry name" value="Glutathione synthetase ATP-binding domain-like"/>
    <property type="match status" value="1"/>
</dbReference>
<dbReference type="EC" id="6.2.1.5" evidence="5"/>
<evidence type="ECO:0000256" key="1">
    <source>
        <dbReference type="ARBA" id="ARBA00022598"/>
    </source>
</evidence>
<dbReference type="Pfam" id="PF08442">
    <property type="entry name" value="ATP-grasp_2"/>
    <property type="match status" value="1"/>
</dbReference>
<reference evidence="5 6" key="1">
    <citation type="submission" date="2014-02" db="EMBL/GenBank/DDBJ databases">
        <authorList>
            <person name="Genoscope - CEA"/>
        </authorList>
    </citation>
    <scope>NUCLEOTIDE SEQUENCE [LARGE SCALE GENOMIC DNA]</scope>
    <source>
        <strain evidence="5 6">PCC 8005</strain>
    </source>
</reference>
<dbReference type="GO" id="GO:0004775">
    <property type="term" value="F:succinate-CoA ligase (ADP-forming) activity"/>
    <property type="evidence" value="ECO:0007669"/>
    <property type="project" value="UniProtKB-EC"/>
</dbReference>
<dbReference type="Gene3D" id="3.30.470.20">
    <property type="entry name" value="ATP-grasp fold, B domain"/>
    <property type="match status" value="1"/>
</dbReference>
<dbReference type="PIRSF" id="PIRSF001554">
    <property type="entry name" value="SucCS_beta"/>
    <property type="match status" value="1"/>
</dbReference>
<keyword evidence="2 3" id="KW-0547">Nucleotide-binding</keyword>
<proteinExistence type="predicted"/>
<dbReference type="InterPro" id="IPR005809">
    <property type="entry name" value="Succ_CoA_ligase-like_bsu"/>
</dbReference>
<keyword evidence="6" id="KW-1185">Reference proteome</keyword>
<name>A0A9P1KDB0_9CYAN</name>
<dbReference type="PANTHER" id="PTHR11815">
    <property type="entry name" value="SUCCINYL-COA SYNTHETASE BETA CHAIN"/>
    <property type="match status" value="1"/>
</dbReference>
<accession>A0A9P1KDB0</accession>
<keyword evidence="3" id="KW-0067">ATP-binding</keyword>
<dbReference type="GO" id="GO:0042709">
    <property type="term" value="C:succinate-CoA ligase complex"/>
    <property type="evidence" value="ECO:0007669"/>
    <property type="project" value="TreeGrafter"/>
</dbReference>
<keyword evidence="1 5" id="KW-0436">Ligase</keyword>
<dbReference type="Gene3D" id="3.40.50.261">
    <property type="entry name" value="Succinyl-CoA synthetase domains"/>
    <property type="match status" value="1"/>
</dbReference>
<dbReference type="InterPro" id="IPR016102">
    <property type="entry name" value="Succinyl-CoA_synth-like"/>
</dbReference>
<evidence type="ECO:0000259" key="4">
    <source>
        <dbReference type="PROSITE" id="PS50975"/>
    </source>
</evidence>
<dbReference type="GO" id="GO:0005829">
    <property type="term" value="C:cytosol"/>
    <property type="evidence" value="ECO:0007669"/>
    <property type="project" value="TreeGrafter"/>
</dbReference>
<dbReference type="Gene3D" id="3.30.1490.20">
    <property type="entry name" value="ATP-grasp fold, A domain"/>
    <property type="match status" value="1"/>
</dbReference>
<dbReference type="EMBL" id="FO818640">
    <property type="protein sequence ID" value="CDM93292.1"/>
    <property type="molecule type" value="Genomic_DNA"/>
</dbReference>
<organism evidence="5 6">
    <name type="scientific">Limnospira indica PCC 8005</name>
    <dbReference type="NCBI Taxonomy" id="376219"/>
    <lineage>
        <taxon>Bacteria</taxon>
        <taxon>Bacillati</taxon>
        <taxon>Cyanobacteriota</taxon>
        <taxon>Cyanophyceae</taxon>
        <taxon>Oscillatoriophycideae</taxon>
        <taxon>Oscillatoriales</taxon>
        <taxon>Sirenicapillariaceae</taxon>
        <taxon>Limnospira</taxon>
    </lineage>
</organism>
<sequence>MDLLEYQAKTLFRQMAIPVLPSQRIDFAHDLKGLTIPYPVVLKSQVRAGGRGKAGGIKFVENTIDAVAAAQCIFNLAIQDEYPQVLLAEAKYDADQEVYLAVILDPVTRRPLLLGSVQGGVNVEATMFHIQKVVVDQEFSPFYARRLTVKMGLQEHHVLSVSNILEKMYRLFVEKDLDLVEINPLGISSTGELMALDGKVVANNQALERHPDLVLLVNEQCSDTSAIEPTDLPTNQPNFVELDGNIGIICNGAALTMTTLDQIIATKGKPANFFNLGGEDHFDLTETLLQNFYEGLTLVMASDRIKVVMINWLGHQTTTDQLAEAIANFLQRQNQSNTLPHFVLRLQVTEPESHLAKFADLPVEIVANFDDAVKRTVALSR</sequence>
<dbReference type="InterPro" id="IPR011761">
    <property type="entry name" value="ATP-grasp"/>
</dbReference>
<dbReference type="GO" id="GO:0006104">
    <property type="term" value="P:succinyl-CoA metabolic process"/>
    <property type="evidence" value="ECO:0007669"/>
    <property type="project" value="TreeGrafter"/>
</dbReference>
<dbReference type="GO" id="GO:0046872">
    <property type="term" value="F:metal ion binding"/>
    <property type="evidence" value="ECO:0007669"/>
    <property type="project" value="UniProtKB-KW"/>
</dbReference>
<dbReference type="Proteomes" id="UP000032946">
    <property type="component" value="Chromosome"/>
</dbReference>
<dbReference type="InterPro" id="IPR013815">
    <property type="entry name" value="ATP_grasp_subdomain_1"/>
</dbReference>
<gene>
    <name evidence="5" type="primary">sucC</name>
    <name evidence="5" type="ORF">ARTHRO_10965</name>
</gene>
<evidence type="ECO:0000313" key="5">
    <source>
        <dbReference type="EMBL" id="CDM93292.1"/>
    </source>
</evidence>
<dbReference type="PANTHER" id="PTHR11815:SF10">
    <property type="entry name" value="SUCCINATE--COA LIGASE [GDP-FORMING] SUBUNIT BETA, MITOCHONDRIAL"/>
    <property type="match status" value="1"/>
</dbReference>
<dbReference type="AlphaFoldDB" id="A0A9P1KDB0"/>
<dbReference type="SUPFAM" id="SSF52210">
    <property type="entry name" value="Succinyl-CoA synthetase domains"/>
    <property type="match status" value="1"/>
</dbReference>
<evidence type="ECO:0000256" key="2">
    <source>
        <dbReference type="ARBA" id="ARBA00022741"/>
    </source>
</evidence>
<dbReference type="InterPro" id="IPR013650">
    <property type="entry name" value="ATP-grasp_succ-CoA_synth-type"/>
</dbReference>
<feature type="domain" description="ATP-grasp" evidence="4">
    <location>
        <begin position="9"/>
        <end position="215"/>
    </location>
</feature>
<evidence type="ECO:0000313" key="6">
    <source>
        <dbReference type="Proteomes" id="UP000032946"/>
    </source>
</evidence>
<dbReference type="GO" id="GO:0006099">
    <property type="term" value="P:tricarboxylic acid cycle"/>
    <property type="evidence" value="ECO:0007669"/>
    <property type="project" value="InterPro"/>
</dbReference>
<evidence type="ECO:0000256" key="3">
    <source>
        <dbReference type="PROSITE-ProRule" id="PRU00409"/>
    </source>
</evidence>